<organism evidence="12 13">
    <name type="scientific">Sulfuricella denitrificans (strain DSM 22764 / NBRC 105220 / skB26)</name>
    <dbReference type="NCBI Taxonomy" id="1163617"/>
    <lineage>
        <taxon>Bacteria</taxon>
        <taxon>Pseudomonadati</taxon>
        <taxon>Pseudomonadota</taxon>
        <taxon>Betaproteobacteria</taxon>
        <taxon>Nitrosomonadales</taxon>
        <taxon>Sulfuricellaceae</taxon>
        <taxon>Sulfuricella</taxon>
    </lineage>
</organism>
<evidence type="ECO:0000259" key="10">
    <source>
        <dbReference type="Pfam" id="PF00675"/>
    </source>
</evidence>
<dbReference type="RefSeq" id="WP_009207604.1">
    <property type="nucleotide sequence ID" value="NC_022357.1"/>
</dbReference>
<evidence type="ECO:0000259" key="11">
    <source>
        <dbReference type="Pfam" id="PF05193"/>
    </source>
</evidence>
<evidence type="ECO:0000256" key="3">
    <source>
        <dbReference type="ARBA" id="ARBA00022670"/>
    </source>
</evidence>
<dbReference type="AlphaFoldDB" id="S6B7M7"/>
<dbReference type="InterPro" id="IPR011765">
    <property type="entry name" value="Pept_M16_N"/>
</dbReference>
<keyword evidence="9" id="KW-0732">Signal</keyword>
<evidence type="ECO:0000256" key="7">
    <source>
        <dbReference type="ARBA" id="ARBA00023049"/>
    </source>
</evidence>
<evidence type="ECO:0000256" key="4">
    <source>
        <dbReference type="ARBA" id="ARBA00022723"/>
    </source>
</evidence>
<reference evidence="12 13" key="1">
    <citation type="journal article" date="2012" name="Appl. Environ. Microbiol.">
        <title>Draft genome sequence of a psychrotolerant sulfur-oxidizing bacterium, Sulfuricella denitrificans skB26, and proteomic insights into cold adaptation.</title>
        <authorList>
            <person name="Watanabe T."/>
            <person name="Kojima H."/>
            <person name="Fukui M."/>
        </authorList>
    </citation>
    <scope>NUCLEOTIDE SEQUENCE [LARGE SCALE GENOMIC DNA]</scope>
    <source>
        <strain evidence="13">skB26</strain>
    </source>
</reference>
<evidence type="ECO:0000313" key="12">
    <source>
        <dbReference type="EMBL" id="BAN36437.1"/>
    </source>
</evidence>
<feature type="chain" id="PRO_5004536402" evidence="9">
    <location>
        <begin position="25"/>
        <end position="458"/>
    </location>
</feature>
<feature type="signal peptide" evidence="9">
    <location>
        <begin position="1"/>
        <end position="24"/>
    </location>
</feature>
<dbReference type="PANTHER" id="PTHR43690">
    <property type="entry name" value="NARDILYSIN"/>
    <property type="match status" value="1"/>
</dbReference>
<dbReference type="STRING" id="1163617.SCD_n02637"/>
<evidence type="ECO:0000256" key="9">
    <source>
        <dbReference type="SAM" id="SignalP"/>
    </source>
</evidence>
<evidence type="ECO:0000313" key="13">
    <source>
        <dbReference type="Proteomes" id="UP000015559"/>
    </source>
</evidence>
<feature type="domain" description="Peptidase M16 N-terminal" evidence="10">
    <location>
        <begin position="36"/>
        <end position="182"/>
    </location>
</feature>
<dbReference type="Pfam" id="PF00675">
    <property type="entry name" value="Peptidase_M16"/>
    <property type="match status" value="1"/>
</dbReference>
<dbReference type="GO" id="GO:0046872">
    <property type="term" value="F:metal ion binding"/>
    <property type="evidence" value="ECO:0007669"/>
    <property type="project" value="UniProtKB-KW"/>
</dbReference>
<dbReference type="PROSITE" id="PS00143">
    <property type="entry name" value="INSULINASE"/>
    <property type="match status" value="1"/>
</dbReference>
<dbReference type="GO" id="GO:0006508">
    <property type="term" value="P:proteolysis"/>
    <property type="evidence" value="ECO:0007669"/>
    <property type="project" value="UniProtKB-KW"/>
</dbReference>
<name>S6B7M7_SULDS</name>
<proteinExistence type="inferred from homology"/>
<dbReference type="GO" id="GO:0004222">
    <property type="term" value="F:metalloendopeptidase activity"/>
    <property type="evidence" value="ECO:0007669"/>
    <property type="project" value="InterPro"/>
</dbReference>
<dbReference type="eggNOG" id="COG0612">
    <property type="taxonomic scope" value="Bacteria"/>
</dbReference>
<dbReference type="InterPro" id="IPR011249">
    <property type="entry name" value="Metalloenz_LuxS/M16"/>
</dbReference>
<evidence type="ECO:0000256" key="8">
    <source>
        <dbReference type="RuleBase" id="RU004447"/>
    </source>
</evidence>
<keyword evidence="4" id="KW-0479">Metal-binding</keyword>
<keyword evidence="7" id="KW-0482">Metalloprotease</keyword>
<protein>
    <submittedName>
        <fullName evidence="12">Peptidase M16-like protein</fullName>
    </submittedName>
</protein>
<sequence>MQRKKTLIRCIWLLAAILPFQAMATVHEYKLANGMKVIVKEDHRAPVVVSQVWYRAGSMDEFNGTTGVAHVLEHMMFKGTKAVPAGEFSKIVAAAGGRENAFTSRDHTAYFEQLQKSKLELSLKLEADRMHNLVLLPQEFAKEIKVVMEERRMRTEDKPQALVYETLMAAAYEAHPYHHPIIGWMNDLENMTADDARDWYRRWYAPNNATLVVVGDVKPQEVLKLAKRYFGKIRPVALPQRKPQAEPDQRGIKRVTVKAPAKLPYLAMSYHTPSLRDPVNDHEPYSLEVLAGVLDGHASARLNQALVREQQVAVSTGAGYDLISRGPSTFILDGAPAEGKSVAELETAIREQIEKIKRDGVTEEELQRVKAQVIAAQVYQRDSMFYQAMLIGEVETAGLPLNTLETRLEKLKVVTAGQVQEVARKYLIDDRLTVAVLDPQPMDGVKPVKPVSGGRHAH</sequence>
<evidence type="ECO:0000256" key="1">
    <source>
        <dbReference type="ARBA" id="ARBA00001947"/>
    </source>
</evidence>
<dbReference type="InterPro" id="IPR050626">
    <property type="entry name" value="Peptidase_M16"/>
</dbReference>
<gene>
    <name evidence="12" type="ORF">SCD_n02637</name>
</gene>
<evidence type="ECO:0000256" key="2">
    <source>
        <dbReference type="ARBA" id="ARBA00007261"/>
    </source>
</evidence>
<feature type="domain" description="Peptidase M16 C-terminal" evidence="11">
    <location>
        <begin position="190"/>
        <end position="372"/>
    </location>
</feature>
<comment type="similarity">
    <text evidence="2 8">Belongs to the peptidase M16 family.</text>
</comment>
<dbReference type="HOGENOM" id="CLU_009902_1_0_4"/>
<comment type="cofactor">
    <cofactor evidence="1">
        <name>Zn(2+)</name>
        <dbReference type="ChEBI" id="CHEBI:29105"/>
    </cofactor>
</comment>
<dbReference type="EMBL" id="AP013066">
    <property type="protein sequence ID" value="BAN36437.1"/>
    <property type="molecule type" value="Genomic_DNA"/>
</dbReference>
<evidence type="ECO:0000256" key="6">
    <source>
        <dbReference type="ARBA" id="ARBA00022833"/>
    </source>
</evidence>
<dbReference type="MEROPS" id="M16.019"/>
<accession>S6B7M7</accession>
<dbReference type="Pfam" id="PF05193">
    <property type="entry name" value="Peptidase_M16_C"/>
    <property type="match status" value="1"/>
</dbReference>
<dbReference type="PANTHER" id="PTHR43690:SF17">
    <property type="entry name" value="PROTEIN YHJJ"/>
    <property type="match status" value="1"/>
</dbReference>
<keyword evidence="6" id="KW-0862">Zinc</keyword>
<evidence type="ECO:0000256" key="5">
    <source>
        <dbReference type="ARBA" id="ARBA00022801"/>
    </source>
</evidence>
<keyword evidence="3" id="KW-0645">Protease</keyword>
<dbReference type="Proteomes" id="UP000015559">
    <property type="component" value="Chromosome"/>
</dbReference>
<dbReference type="KEGG" id="sdr:SCD_n02637"/>
<dbReference type="Gene3D" id="3.30.830.10">
    <property type="entry name" value="Metalloenzyme, LuxS/M16 peptidase-like"/>
    <property type="match status" value="2"/>
</dbReference>
<keyword evidence="13" id="KW-1185">Reference proteome</keyword>
<keyword evidence="5" id="KW-0378">Hydrolase</keyword>
<dbReference type="InterPro" id="IPR007863">
    <property type="entry name" value="Peptidase_M16_C"/>
</dbReference>
<dbReference type="SUPFAM" id="SSF63411">
    <property type="entry name" value="LuxS/MPP-like metallohydrolase"/>
    <property type="match status" value="2"/>
</dbReference>
<dbReference type="InterPro" id="IPR001431">
    <property type="entry name" value="Pept_M16_Zn_BS"/>
</dbReference>